<feature type="region of interest" description="Disordered" evidence="1">
    <location>
        <begin position="1"/>
        <end position="44"/>
    </location>
</feature>
<gene>
    <name evidence="2" type="ORF">DCHRY22_LOCUS1055</name>
</gene>
<dbReference type="Gene3D" id="1.25.40.10">
    <property type="entry name" value="Tetratricopeptide repeat domain"/>
    <property type="match status" value="1"/>
</dbReference>
<dbReference type="SUPFAM" id="SSF48452">
    <property type="entry name" value="TPR-like"/>
    <property type="match status" value="1"/>
</dbReference>
<accession>A0A8J2QBR1</accession>
<reference evidence="2" key="1">
    <citation type="submission" date="2021-09" db="EMBL/GenBank/DDBJ databases">
        <authorList>
            <person name="Martin H S."/>
        </authorList>
    </citation>
    <scope>NUCLEOTIDE SEQUENCE</scope>
</reference>
<keyword evidence="3" id="KW-1185">Reference proteome</keyword>
<dbReference type="Proteomes" id="UP000789524">
    <property type="component" value="Unassembled WGS sequence"/>
</dbReference>
<feature type="compositionally biased region" description="Acidic residues" evidence="1">
    <location>
        <begin position="13"/>
        <end position="42"/>
    </location>
</feature>
<proteinExistence type="predicted"/>
<dbReference type="AlphaFoldDB" id="A0A8J2QBR1"/>
<comment type="caution">
    <text evidence="2">The sequence shown here is derived from an EMBL/GenBank/DDBJ whole genome shotgun (WGS) entry which is preliminary data.</text>
</comment>
<organism evidence="2 3">
    <name type="scientific">Danaus chrysippus</name>
    <name type="common">African queen</name>
    <dbReference type="NCBI Taxonomy" id="151541"/>
    <lineage>
        <taxon>Eukaryota</taxon>
        <taxon>Metazoa</taxon>
        <taxon>Ecdysozoa</taxon>
        <taxon>Arthropoda</taxon>
        <taxon>Hexapoda</taxon>
        <taxon>Insecta</taxon>
        <taxon>Pterygota</taxon>
        <taxon>Neoptera</taxon>
        <taxon>Endopterygota</taxon>
        <taxon>Lepidoptera</taxon>
        <taxon>Glossata</taxon>
        <taxon>Ditrysia</taxon>
        <taxon>Papilionoidea</taxon>
        <taxon>Nymphalidae</taxon>
        <taxon>Danainae</taxon>
        <taxon>Danaini</taxon>
        <taxon>Danaina</taxon>
        <taxon>Danaus</taxon>
        <taxon>Anosia</taxon>
    </lineage>
</organism>
<evidence type="ECO:0000313" key="3">
    <source>
        <dbReference type="Proteomes" id="UP000789524"/>
    </source>
</evidence>
<protein>
    <submittedName>
        <fullName evidence="2">(African queen) hypothetical protein</fullName>
    </submittedName>
</protein>
<evidence type="ECO:0000313" key="2">
    <source>
        <dbReference type="EMBL" id="CAG9559132.1"/>
    </source>
</evidence>
<dbReference type="OrthoDB" id="360390at2759"/>
<dbReference type="EMBL" id="CAKASE010000043">
    <property type="protein sequence ID" value="CAG9559132.1"/>
    <property type="molecule type" value="Genomic_DNA"/>
</dbReference>
<evidence type="ECO:0000256" key="1">
    <source>
        <dbReference type="SAM" id="MobiDB-lite"/>
    </source>
</evidence>
<name>A0A8J2QBR1_9NEOP</name>
<feature type="compositionally biased region" description="Basic and acidic residues" evidence="1">
    <location>
        <begin position="1"/>
        <end position="12"/>
    </location>
</feature>
<sequence length="134" mass="15686">MAIVEDEVRNGSEEENEIEVVVEEDDLDQDSEDSDDDDDDEAVEKKVADLEQKIAEDPYNYNDHIDLIRALWSLSELDRWRAAYDRLQKLSLLRAEHWLLRIQIEETLAHTPQSREHIAKLFQQATLDCYCALL</sequence>
<dbReference type="InterPro" id="IPR011990">
    <property type="entry name" value="TPR-like_helical_dom_sf"/>
</dbReference>